<dbReference type="HOGENOM" id="CLU_006533_9_2_1"/>
<dbReference type="PANTHER" id="PTHR43851:SF3">
    <property type="entry name" value="COENZYME Q8"/>
    <property type="match status" value="1"/>
</dbReference>
<comment type="similarity">
    <text evidence="1">Belongs to the protein kinase superfamily. ADCK protein kinase family.</text>
</comment>
<dbReference type="STRING" id="1051891.A0A0C3QJK0"/>
<dbReference type="InterPro" id="IPR004147">
    <property type="entry name" value="ABC1_dom"/>
</dbReference>
<feature type="domain" description="ABC1 atypical kinase-like" evidence="6">
    <location>
        <begin position="373"/>
        <end position="564"/>
    </location>
</feature>
<evidence type="ECO:0000313" key="7">
    <source>
        <dbReference type="EMBL" id="KIO26364.1"/>
    </source>
</evidence>
<evidence type="ECO:0000256" key="4">
    <source>
        <dbReference type="ARBA" id="ARBA00022840"/>
    </source>
</evidence>
<evidence type="ECO:0000256" key="2">
    <source>
        <dbReference type="ARBA" id="ARBA00022679"/>
    </source>
</evidence>
<proteinExistence type="inferred from homology"/>
<keyword evidence="4" id="KW-0067">ATP-binding</keyword>
<feature type="compositionally biased region" description="Polar residues" evidence="5">
    <location>
        <begin position="69"/>
        <end position="82"/>
    </location>
</feature>
<protein>
    <recommendedName>
        <fullName evidence="6">ABC1 atypical kinase-like domain-containing protein</fullName>
    </recommendedName>
</protein>
<dbReference type="InterPro" id="IPR034646">
    <property type="entry name" value="ADCK3_dom"/>
</dbReference>
<dbReference type="AlphaFoldDB" id="A0A0C3QJK0"/>
<accession>A0A0C3QJK0</accession>
<dbReference type="EMBL" id="KN823025">
    <property type="protein sequence ID" value="KIO26364.1"/>
    <property type="molecule type" value="Genomic_DNA"/>
</dbReference>
<dbReference type="Pfam" id="PF03109">
    <property type="entry name" value="ABC1"/>
    <property type="match status" value="2"/>
</dbReference>
<dbReference type="OrthoDB" id="201153at2759"/>
<organism evidence="7 8">
    <name type="scientific">Tulasnella calospora MUT 4182</name>
    <dbReference type="NCBI Taxonomy" id="1051891"/>
    <lineage>
        <taxon>Eukaryota</taxon>
        <taxon>Fungi</taxon>
        <taxon>Dikarya</taxon>
        <taxon>Basidiomycota</taxon>
        <taxon>Agaricomycotina</taxon>
        <taxon>Agaricomycetes</taxon>
        <taxon>Cantharellales</taxon>
        <taxon>Tulasnellaceae</taxon>
        <taxon>Tulasnella</taxon>
    </lineage>
</organism>
<dbReference type="PANTHER" id="PTHR43851">
    <property type="match status" value="1"/>
</dbReference>
<dbReference type="InterPro" id="IPR051409">
    <property type="entry name" value="Atypical_kinase_ADCK"/>
</dbReference>
<feature type="domain" description="ABC1 atypical kinase-like" evidence="6">
    <location>
        <begin position="300"/>
        <end position="351"/>
    </location>
</feature>
<evidence type="ECO:0000313" key="8">
    <source>
        <dbReference type="Proteomes" id="UP000054248"/>
    </source>
</evidence>
<dbReference type="InterPro" id="IPR011009">
    <property type="entry name" value="Kinase-like_dom_sf"/>
</dbReference>
<name>A0A0C3QJK0_9AGAM</name>
<keyword evidence="3" id="KW-0547">Nucleotide-binding</keyword>
<feature type="region of interest" description="Disordered" evidence="5">
    <location>
        <begin position="177"/>
        <end position="198"/>
    </location>
</feature>
<evidence type="ECO:0000256" key="3">
    <source>
        <dbReference type="ARBA" id="ARBA00022741"/>
    </source>
</evidence>
<dbReference type="GO" id="GO:0005524">
    <property type="term" value="F:ATP binding"/>
    <property type="evidence" value="ECO:0007669"/>
    <property type="project" value="UniProtKB-KW"/>
</dbReference>
<keyword evidence="8" id="KW-1185">Reference proteome</keyword>
<reference evidence="8" key="2">
    <citation type="submission" date="2015-01" db="EMBL/GenBank/DDBJ databases">
        <title>Evolutionary Origins and Diversification of the Mycorrhizal Mutualists.</title>
        <authorList>
            <consortium name="DOE Joint Genome Institute"/>
            <consortium name="Mycorrhizal Genomics Consortium"/>
            <person name="Kohler A."/>
            <person name="Kuo A."/>
            <person name="Nagy L.G."/>
            <person name="Floudas D."/>
            <person name="Copeland A."/>
            <person name="Barry K.W."/>
            <person name="Cichocki N."/>
            <person name="Veneault-Fourrey C."/>
            <person name="LaButti K."/>
            <person name="Lindquist E.A."/>
            <person name="Lipzen A."/>
            <person name="Lundell T."/>
            <person name="Morin E."/>
            <person name="Murat C."/>
            <person name="Riley R."/>
            <person name="Ohm R."/>
            <person name="Sun H."/>
            <person name="Tunlid A."/>
            <person name="Henrissat B."/>
            <person name="Grigoriev I.V."/>
            <person name="Hibbett D.S."/>
            <person name="Martin F."/>
        </authorList>
    </citation>
    <scope>NUCLEOTIDE SEQUENCE [LARGE SCALE GENOMIC DNA]</scope>
    <source>
        <strain evidence="8">MUT 4182</strain>
    </source>
</reference>
<evidence type="ECO:0000256" key="1">
    <source>
        <dbReference type="ARBA" id="ARBA00009670"/>
    </source>
</evidence>
<dbReference type="Proteomes" id="UP000054248">
    <property type="component" value="Unassembled WGS sequence"/>
</dbReference>
<reference evidence="7 8" key="1">
    <citation type="submission" date="2014-04" db="EMBL/GenBank/DDBJ databases">
        <authorList>
            <consortium name="DOE Joint Genome Institute"/>
            <person name="Kuo A."/>
            <person name="Girlanda M."/>
            <person name="Perotto S."/>
            <person name="Kohler A."/>
            <person name="Nagy L.G."/>
            <person name="Floudas D."/>
            <person name="Copeland A."/>
            <person name="Barry K.W."/>
            <person name="Cichocki N."/>
            <person name="Veneault-Fourrey C."/>
            <person name="LaButti K."/>
            <person name="Lindquist E.A."/>
            <person name="Lipzen A."/>
            <person name="Lundell T."/>
            <person name="Morin E."/>
            <person name="Murat C."/>
            <person name="Sun H."/>
            <person name="Tunlid A."/>
            <person name="Henrissat B."/>
            <person name="Grigoriev I.V."/>
            <person name="Hibbett D.S."/>
            <person name="Martin F."/>
            <person name="Nordberg H.P."/>
            <person name="Cantor M.N."/>
            <person name="Hua S.X."/>
        </authorList>
    </citation>
    <scope>NUCLEOTIDE SEQUENCE [LARGE SCALE GENOMIC DNA]</scope>
    <source>
        <strain evidence="7 8">MUT 4182</strain>
    </source>
</reference>
<sequence>MSRRPSLLFDIACVALSASEIASRAATIQSRRVLGERAVKRDWYGNEIGVKAADYSAEPKDSWAMEENVPTTQETTPPTFGSSAAGPSVPPFVTLPPAPKLQPNRPSAHPVRNAATVSSALEEGFSRPPPAAPVKPTTSAPAEPIPFNNTAAEAPPITVKVPSIKDDLLLKASQQLEDARLPRHRPPPPPTRAPLADIEDDRPAPVMRASKVPSSALGRLFHYGSLTAGLATGAATEYLRRQTSGSSDPQTHSVMMSEANVTRLVNKLSQMRGAALKLGQFMSIQDAHVLPDQIEAILRRVQNAAHYMPSWQMEQVMSRELGENWKELFGEFDPIPIASASIGQVHKATLSPSSPFYPQGAVGSASAASPFPLAVKVQFPGVENSIVSDIRTISVLLSSTTSLLPKGVFLDKTIEVFKQELADECNYVREAESAVRFAEELRGDDRFKVPAIVGLNASDKGKSMTTKNVLVMEMMAGTPLGAAVKWEPEVRDEIARNILVLCLRELFHFRFMQTDPNWSNFLYNRRTRQIELVDFGASREYSKEFMDKWYLLLKAAIEGDREAGIEQSLALGYLKGGENEAMIDAHLQSLILLGKPFSQEMAQPFDFAKNDIPSEIRTHIPVMLQHRLTPPPRETYSLNRKLGGAFLLCGRLGAKVDCRGVWEEVVSGYKLG</sequence>
<gene>
    <name evidence="7" type="ORF">M407DRAFT_235173</name>
</gene>
<feature type="compositionally biased region" description="Pro residues" evidence="5">
    <location>
        <begin position="88"/>
        <end position="100"/>
    </location>
</feature>
<dbReference type="GO" id="GO:0006744">
    <property type="term" value="P:ubiquinone biosynthetic process"/>
    <property type="evidence" value="ECO:0007669"/>
    <property type="project" value="TreeGrafter"/>
</dbReference>
<evidence type="ECO:0000256" key="5">
    <source>
        <dbReference type="SAM" id="MobiDB-lite"/>
    </source>
</evidence>
<dbReference type="GO" id="GO:0016740">
    <property type="term" value="F:transferase activity"/>
    <property type="evidence" value="ECO:0007669"/>
    <property type="project" value="UniProtKB-KW"/>
</dbReference>
<feature type="region of interest" description="Disordered" evidence="5">
    <location>
        <begin position="66"/>
        <end position="151"/>
    </location>
</feature>
<evidence type="ECO:0000259" key="6">
    <source>
        <dbReference type="Pfam" id="PF03109"/>
    </source>
</evidence>
<keyword evidence="2" id="KW-0808">Transferase</keyword>
<dbReference type="CDD" id="cd13970">
    <property type="entry name" value="ABC1_ADCK3"/>
    <property type="match status" value="1"/>
</dbReference>
<dbReference type="SUPFAM" id="SSF56112">
    <property type="entry name" value="Protein kinase-like (PK-like)"/>
    <property type="match status" value="1"/>
</dbReference>